<accession>A0A918KD26</accession>
<keyword evidence="1" id="KW-0805">Transcription regulation</keyword>
<feature type="transmembrane region" description="Helical" evidence="4">
    <location>
        <begin position="47"/>
        <end position="68"/>
    </location>
</feature>
<feature type="transmembrane region" description="Helical" evidence="4">
    <location>
        <begin position="117"/>
        <end position="134"/>
    </location>
</feature>
<organism evidence="6 7">
    <name type="scientific">Saccharospirillum salsuginis</name>
    <dbReference type="NCBI Taxonomy" id="418750"/>
    <lineage>
        <taxon>Bacteria</taxon>
        <taxon>Pseudomonadati</taxon>
        <taxon>Pseudomonadota</taxon>
        <taxon>Gammaproteobacteria</taxon>
        <taxon>Oceanospirillales</taxon>
        <taxon>Saccharospirillaceae</taxon>
        <taxon>Saccharospirillum</taxon>
    </lineage>
</organism>
<dbReference type="GO" id="GO:0043565">
    <property type="term" value="F:sequence-specific DNA binding"/>
    <property type="evidence" value="ECO:0007669"/>
    <property type="project" value="InterPro"/>
</dbReference>
<dbReference type="InterPro" id="IPR020449">
    <property type="entry name" value="Tscrpt_reg_AraC-type_HTH"/>
</dbReference>
<dbReference type="InterPro" id="IPR009057">
    <property type="entry name" value="Homeodomain-like_sf"/>
</dbReference>
<evidence type="ECO:0000256" key="4">
    <source>
        <dbReference type="SAM" id="Phobius"/>
    </source>
</evidence>
<feature type="transmembrane region" description="Helical" evidence="4">
    <location>
        <begin position="88"/>
        <end position="105"/>
    </location>
</feature>
<dbReference type="PROSITE" id="PS01124">
    <property type="entry name" value="HTH_ARAC_FAMILY_2"/>
    <property type="match status" value="1"/>
</dbReference>
<proteinExistence type="predicted"/>
<keyword evidence="4" id="KW-1133">Transmembrane helix</keyword>
<evidence type="ECO:0000259" key="5">
    <source>
        <dbReference type="PROSITE" id="PS01124"/>
    </source>
</evidence>
<feature type="transmembrane region" description="Helical" evidence="4">
    <location>
        <begin position="146"/>
        <end position="163"/>
    </location>
</feature>
<evidence type="ECO:0000313" key="6">
    <source>
        <dbReference type="EMBL" id="GGX59111.1"/>
    </source>
</evidence>
<keyword evidence="3" id="KW-0804">Transcription</keyword>
<keyword evidence="2" id="KW-0238">DNA-binding</keyword>
<dbReference type="Pfam" id="PF12833">
    <property type="entry name" value="HTH_18"/>
    <property type="match status" value="1"/>
</dbReference>
<name>A0A918KD26_9GAMM</name>
<dbReference type="PANTHER" id="PTHR43280">
    <property type="entry name" value="ARAC-FAMILY TRANSCRIPTIONAL REGULATOR"/>
    <property type="match status" value="1"/>
</dbReference>
<keyword evidence="4" id="KW-0812">Transmembrane</keyword>
<dbReference type="AlphaFoldDB" id="A0A918KD26"/>
<keyword evidence="7" id="KW-1185">Reference proteome</keyword>
<dbReference type="PROSITE" id="PS00041">
    <property type="entry name" value="HTH_ARAC_FAMILY_1"/>
    <property type="match status" value="1"/>
</dbReference>
<dbReference type="GO" id="GO:0003700">
    <property type="term" value="F:DNA-binding transcription factor activity"/>
    <property type="evidence" value="ECO:0007669"/>
    <property type="project" value="InterPro"/>
</dbReference>
<reference evidence="6" key="2">
    <citation type="submission" date="2020-09" db="EMBL/GenBank/DDBJ databases">
        <authorList>
            <person name="Sun Q."/>
            <person name="Kim S."/>
        </authorList>
    </citation>
    <scope>NUCLEOTIDE SEQUENCE</scope>
    <source>
        <strain evidence="6">KCTC 22169</strain>
    </source>
</reference>
<feature type="domain" description="HTH araC/xylS-type" evidence="5">
    <location>
        <begin position="195"/>
        <end position="297"/>
    </location>
</feature>
<reference evidence="6" key="1">
    <citation type="journal article" date="2014" name="Int. J. Syst. Evol. Microbiol.">
        <title>Complete genome sequence of Corynebacterium casei LMG S-19264T (=DSM 44701T), isolated from a smear-ripened cheese.</title>
        <authorList>
            <consortium name="US DOE Joint Genome Institute (JGI-PGF)"/>
            <person name="Walter F."/>
            <person name="Albersmeier A."/>
            <person name="Kalinowski J."/>
            <person name="Ruckert C."/>
        </authorList>
    </citation>
    <scope>NUCLEOTIDE SEQUENCE</scope>
    <source>
        <strain evidence="6">KCTC 22169</strain>
    </source>
</reference>
<gene>
    <name evidence="6" type="ORF">GCM10007392_28560</name>
</gene>
<dbReference type="PANTHER" id="PTHR43280:SF29">
    <property type="entry name" value="ARAC-FAMILY TRANSCRIPTIONAL REGULATOR"/>
    <property type="match status" value="1"/>
</dbReference>
<dbReference type="EMBL" id="BMXR01000007">
    <property type="protein sequence ID" value="GGX59111.1"/>
    <property type="molecule type" value="Genomic_DNA"/>
</dbReference>
<protein>
    <submittedName>
        <fullName evidence="6">Transcriptional regulator</fullName>
    </submittedName>
</protein>
<evidence type="ECO:0000256" key="1">
    <source>
        <dbReference type="ARBA" id="ARBA00023015"/>
    </source>
</evidence>
<dbReference type="SMART" id="SM00342">
    <property type="entry name" value="HTH_ARAC"/>
    <property type="match status" value="1"/>
</dbReference>
<dbReference type="PRINTS" id="PR00032">
    <property type="entry name" value="HTHARAC"/>
</dbReference>
<feature type="transmembrane region" description="Helical" evidence="4">
    <location>
        <begin position="23"/>
        <end position="40"/>
    </location>
</feature>
<dbReference type="Gene3D" id="1.10.10.60">
    <property type="entry name" value="Homeodomain-like"/>
    <property type="match status" value="1"/>
</dbReference>
<dbReference type="InterPro" id="IPR018060">
    <property type="entry name" value="HTH_AraC"/>
</dbReference>
<evidence type="ECO:0000256" key="3">
    <source>
        <dbReference type="ARBA" id="ARBA00023163"/>
    </source>
</evidence>
<dbReference type="SUPFAM" id="SSF46689">
    <property type="entry name" value="Homeodomain-like"/>
    <property type="match status" value="1"/>
</dbReference>
<sequence>MLAVGAFLLHPLAEDGVRLITQSIRTAIPALFWWLCIETFTDRPKRFRWGVGFALYSVLAPAIHLVTFGSTDAGSPVLHRLLIGLPQLVEYGLILTGLGVVLYHWRDDLIPTRRRLRGWLLGFAGVIILTQVALEQWVEAGQIGKLLLADIALIAIACLLLTGRTGVLLGHASPQPQLTNNEPAEPDLEISRERRALNQAIQNGLYRQEGLTLATFARAIKLPEYKTRQLINQELGFRNFPDFVNHYRLADACRHLKETPDEPITTIALDMGFRSVSSFNRVFKEHLGMTPTQYRKAGASAGEA</sequence>
<comment type="caution">
    <text evidence="6">The sequence shown here is derived from an EMBL/GenBank/DDBJ whole genome shotgun (WGS) entry which is preliminary data.</text>
</comment>
<keyword evidence="4" id="KW-0472">Membrane</keyword>
<evidence type="ECO:0000313" key="7">
    <source>
        <dbReference type="Proteomes" id="UP000626148"/>
    </source>
</evidence>
<dbReference type="Proteomes" id="UP000626148">
    <property type="component" value="Unassembled WGS sequence"/>
</dbReference>
<evidence type="ECO:0000256" key="2">
    <source>
        <dbReference type="ARBA" id="ARBA00023125"/>
    </source>
</evidence>
<dbReference type="InterPro" id="IPR018062">
    <property type="entry name" value="HTH_AraC-typ_CS"/>
</dbReference>